<proteinExistence type="predicted"/>
<feature type="transmembrane region" description="Helical" evidence="1">
    <location>
        <begin position="78"/>
        <end position="95"/>
    </location>
</feature>
<feature type="transmembrane region" description="Helical" evidence="1">
    <location>
        <begin position="45"/>
        <end position="66"/>
    </location>
</feature>
<organism evidence="2 3">
    <name type="scientific">Lysobacter panacisoli</name>
    <dbReference type="NCBI Taxonomy" id="1255263"/>
    <lineage>
        <taxon>Bacteria</taxon>
        <taxon>Pseudomonadati</taxon>
        <taxon>Pseudomonadota</taxon>
        <taxon>Gammaproteobacteria</taxon>
        <taxon>Lysobacterales</taxon>
        <taxon>Lysobacteraceae</taxon>
        <taxon>Lysobacter</taxon>
    </lineage>
</organism>
<reference evidence="3" key="1">
    <citation type="journal article" date="2019" name="Int. J. Syst. Evol. Microbiol.">
        <title>The Global Catalogue of Microorganisms (GCM) 10K type strain sequencing project: providing services to taxonomists for standard genome sequencing and annotation.</title>
        <authorList>
            <consortium name="The Broad Institute Genomics Platform"/>
            <consortium name="The Broad Institute Genome Sequencing Center for Infectious Disease"/>
            <person name="Wu L."/>
            <person name="Ma J."/>
        </authorList>
    </citation>
    <scope>NUCLEOTIDE SEQUENCE [LARGE SCALE GENOMIC DNA]</scope>
    <source>
        <strain evidence="3">JCM 19212</strain>
    </source>
</reference>
<dbReference type="Proteomes" id="UP001501083">
    <property type="component" value="Unassembled WGS sequence"/>
</dbReference>
<accession>A0ABP9LRX2</accession>
<keyword evidence="3" id="KW-1185">Reference proteome</keyword>
<keyword evidence="1" id="KW-1133">Transmembrane helix</keyword>
<evidence type="ECO:0000313" key="3">
    <source>
        <dbReference type="Proteomes" id="UP001501083"/>
    </source>
</evidence>
<name>A0ABP9LRX2_9GAMM</name>
<keyword evidence="1" id="KW-0472">Membrane</keyword>
<evidence type="ECO:0000313" key="2">
    <source>
        <dbReference type="EMBL" id="GAA5081811.1"/>
    </source>
</evidence>
<gene>
    <name evidence="2" type="ORF">GCM10025759_32540</name>
</gene>
<comment type="caution">
    <text evidence="2">The sequence shown here is derived from an EMBL/GenBank/DDBJ whole genome shotgun (WGS) entry which is preliminary data.</text>
</comment>
<keyword evidence="1" id="KW-0812">Transmembrane</keyword>
<protein>
    <submittedName>
        <fullName evidence="2">Uncharacterized protein</fullName>
    </submittedName>
</protein>
<evidence type="ECO:0000256" key="1">
    <source>
        <dbReference type="SAM" id="Phobius"/>
    </source>
</evidence>
<dbReference type="EMBL" id="BAABKY010000005">
    <property type="protein sequence ID" value="GAA5081811.1"/>
    <property type="molecule type" value="Genomic_DNA"/>
</dbReference>
<sequence>MAIQPLRMRLLSWGSLALAVAPTLIVLAMFVRAWAFGDGAALDHPIWPVFVLQLGAIATFCWHALGNKRLENDGTAGWILRFVVLIPFGTIDYWWKYLRPSTR</sequence>